<name>A0AAW0HEE5_MYOGA</name>
<dbReference type="AlphaFoldDB" id="A0AAW0HEE5"/>
<proteinExistence type="predicted"/>
<dbReference type="Proteomes" id="UP001488838">
    <property type="component" value="Unassembled WGS sequence"/>
</dbReference>
<organism evidence="1 2">
    <name type="scientific">Myodes glareolus</name>
    <name type="common">Bank vole</name>
    <name type="synonym">Clethrionomys glareolus</name>
    <dbReference type="NCBI Taxonomy" id="447135"/>
    <lineage>
        <taxon>Eukaryota</taxon>
        <taxon>Metazoa</taxon>
        <taxon>Chordata</taxon>
        <taxon>Craniata</taxon>
        <taxon>Vertebrata</taxon>
        <taxon>Euteleostomi</taxon>
        <taxon>Mammalia</taxon>
        <taxon>Eutheria</taxon>
        <taxon>Euarchontoglires</taxon>
        <taxon>Glires</taxon>
        <taxon>Rodentia</taxon>
        <taxon>Myomorpha</taxon>
        <taxon>Muroidea</taxon>
        <taxon>Cricetidae</taxon>
        <taxon>Arvicolinae</taxon>
        <taxon>Myodes</taxon>
    </lineage>
</organism>
<dbReference type="EMBL" id="JBBHLL010000582">
    <property type="protein sequence ID" value="KAK7799966.1"/>
    <property type="molecule type" value="Genomic_DNA"/>
</dbReference>
<keyword evidence="2" id="KW-1185">Reference proteome</keyword>
<gene>
    <name evidence="1" type="ORF">U0070_008038</name>
</gene>
<comment type="caution">
    <text evidence="1">The sequence shown here is derived from an EMBL/GenBank/DDBJ whole genome shotgun (WGS) entry which is preliminary data.</text>
</comment>
<protein>
    <submittedName>
        <fullName evidence="1">Uncharacterized protein</fullName>
    </submittedName>
</protein>
<sequence length="79" mass="8326">MIRDAVGTGPGGKRWRCQCWALKVPGGIGLLWLEHYQQHTSDDSVATISIRGQLECPGAQLAVGEAALLPGEVLAGDAE</sequence>
<evidence type="ECO:0000313" key="1">
    <source>
        <dbReference type="EMBL" id="KAK7799966.1"/>
    </source>
</evidence>
<accession>A0AAW0HEE5</accession>
<evidence type="ECO:0000313" key="2">
    <source>
        <dbReference type="Proteomes" id="UP001488838"/>
    </source>
</evidence>
<reference evidence="1 2" key="1">
    <citation type="journal article" date="2023" name="bioRxiv">
        <title>Conserved and derived expression patterns and positive selection on dental genes reveal complex evolutionary context of ever-growing rodent molars.</title>
        <authorList>
            <person name="Calamari Z.T."/>
            <person name="Song A."/>
            <person name="Cohen E."/>
            <person name="Akter M."/>
            <person name="Roy R.D."/>
            <person name="Hallikas O."/>
            <person name="Christensen M.M."/>
            <person name="Li P."/>
            <person name="Marangoni P."/>
            <person name="Jernvall J."/>
            <person name="Klein O.D."/>
        </authorList>
    </citation>
    <scope>NUCLEOTIDE SEQUENCE [LARGE SCALE GENOMIC DNA]</scope>
    <source>
        <strain evidence="1">V071</strain>
    </source>
</reference>